<sequence>MGLAYTSNLTFLFTTFISLLHVLSTTSSPKATPFNRMLALVPQEPILQYHNGPLLKGNVTVSLYWYGNFTSTQRSIIIDFIQSLTSSSAATHHHQPPSPSVFSWWQTTATYKGGPCTLIVGDQILDDNYSLGKSLNTTQLLALTSKNKPGAKLSESRPLFKTLKTVSTIHLVLTAADVEVEDFCMNQCGTHLPGKVKKGKTVYAWVGNPVSQCPGECAWPFHQPQYGPQTPPLVPPNGDVGVDGMVISLATVLAGAVTNPFSNGYYQGVESAPLEAVSACTGIFGKGAYPGYPGNVLVDNTTGASYNAVGVNGRKFLLPAMWDPLTSICKPLV</sequence>
<keyword evidence="3" id="KW-0964">Secreted</keyword>
<keyword evidence="4 6" id="KW-0732">Signal</keyword>
<dbReference type="AlphaFoldDB" id="A0AAN9IML3"/>
<name>A0AAN9IML3_CROPI</name>
<feature type="signal peptide" evidence="6">
    <location>
        <begin position="1"/>
        <end position="24"/>
    </location>
</feature>
<evidence type="ECO:0000256" key="6">
    <source>
        <dbReference type="SAM" id="SignalP"/>
    </source>
</evidence>
<dbReference type="Pfam" id="PF04674">
    <property type="entry name" value="Phi_1"/>
    <property type="match status" value="1"/>
</dbReference>
<comment type="similarity">
    <text evidence="5">Belongs to the EXORDIUM family.</text>
</comment>
<dbReference type="PANTHER" id="PTHR31279:SF78">
    <property type="entry name" value="PROTEIN EXORDIUM-LIKE 2"/>
    <property type="match status" value="1"/>
</dbReference>
<evidence type="ECO:0000256" key="4">
    <source>
        <dbReference type="ARBA" id="ARBA00022729"/>
    </source>
</evidence>
<evidence type="ECO:0000313" key="8">
    <source>
        <dbReference type="Proteomes" id="UP001372338"/>
    </source>
</evidence>
<keyword evidence="2" id="KW-0052">Apoplast</keyword>
<proteinExistence type="inferred from homology"/>
<feature type="chain" id="PRO_5042894394" description="Protein EXORDIUM-like 2" evidence="6">
    <location>
        <begin position="25"/>
        <end position="333"/>
    </location>
</feature>
<dbReference type="PANTHER" id="PTHR31279">
    <property type="entry name" value="PROTEIN EXORDIUM-LIKE 5"/>
    <property type="match status" value="1"/>
</dbReference>
<comment type="caution">
    <text evidence="7">The sequence shown here is derived from an EMBL/GenBank/DDBJ whole genome shotgun (WGS) entry which is preliminary data.</text>
</comment>
<evidence type="ECO:0000313" key="7">
    <source>
        <dbReference type="EMBL" id="KAK7282822.1"/>
    </source>
</evidence>
<reference evidence="7 8" key="1">
    <citation type="submission" date="2024-01" db="EMBL/GenBank/DDBJ databases">
        <title>The genomes of 5 underutilized Papilionoideae crops provide insights into root nodulation and disease resistanc.</title>
        <authorList>
            <person name="Yuan L."/>
        </authorList>
    </citation>
    <scope>NUCLEOTIDE SEQUENCE [LARGE SCALE GENOMIC DNA]</scope>
    <source>
        <strain evidence="7">ZHUSHIDOU_FW_LH</strain>
        <tissue evidence="7">Leaf</tissue>
    </source>
</reference>
<protein>
    <recommendedName>
        <fullName evidence="9">Protein EXORDIUM-like 2</fullName>
    </recommendedName>
</protein>
<dbReference type="GO" id="GO:0048046">
    <property type="term" value="C:apoplast"/>
    <property type="evidence" value="ECO:0007669"/>
    <property type="project" value="UniProtKB-SubCell"/>
</dbReference>
<gene>
    <name evidence="7" type="ORF">RIF29_11900</name>
</gene>
<evidence type="ECO:0000256" key="5">
    <source>
        <dbReference type="ARBA" id="ARBA00023591"/>
    </source>
</evidence>
<evidence type="ECO:0008006" key="9">
    <source>
        <dbReference type="Google" id="ProtNLM"/>
    </source>
</evidence>
<dbReference type="InterPro" id="IPR006766">
    <property type="entry name" value="EXORDIUM-like"/>
</dbReference>
<keyword evidence="8" id="KW-1185">Reference proteome</keyword>
<evidence type="ECO:0000256" key="2">
    <source>
        <dbReference type="ARBA" id="ARBA00022523"/>
    </source>
</evidence>
<comment type="subcellular location">
    <subcellularLocation>
        <location evidence="1">Secreted</location>
        <location evidence="1">Extracellular space</location>
        <location evidence="1">Apoplast</location>
    </subcellularLocation>
</comment>
<organism evidence="7 8">
    <name type="scientific">Crotalaria pallida</name>
    <name type="common">Smooth rattlebox</name>
    <name type="synonym">Crotalaria striata</name>
    <dbReference type="NCBI Taxonomy" id="3830"/>
    <lineage>
        <taxon>Eukaryota</taxon>
        <taxon>Viridiplantae</taxon>
        <taxon>Streptophyta</taxon>
        <taxon>Embryophyta</taxon>
        <taxon>Tracheophyta</taxon>
        <taxon>Spermatophyta</taxon>
        <taxon>Magnoliopsida</taxon>
        <taxon>eudicotyledons</taxon>
        <taxon>Gunneridae</taxon>
        <taxon>Pentapetalae</taxon>
        <taxon>rosids</taxon>
        <taxon>fabids</taxon>
        <taxon>Fabales</taxon>
        <taxon>Fabaceae</taxon>
        <taxon>Papilionoideae</taxon>
        <taxon>50 kb inversion clade</taxon>
        <taxon>genistoids sensu lato</taxon>
        <taxon>core genistoids</taxon>
        <taxon>Crotalarieae</taxon>
        <taxon>Crotalaria</taxon>
    </lineage>
</organism>
<evidence type="ECO:0000256" key="1">
    <source>
        <dbReference type="ARBA" id="ARBA00004271"/>
    </source>
</evidence>
<dbReference type="Proteomes" id="UP001372338">
    <property type="component" value="Unassembled WGS sequence"/>
</dbReference>
<accession>A0AAN9IML3</accession>
<dbReference type="EMBL" id="JAYWIO010000002">
    <property type="protein sequence ID" value="KAK7282822.1"/>
    <property type="molecule type" value="Genomic_DNA"/>
</dbReference>
<evidence type="ECO:0000256" key="3">
    <source>
        <dbReference type="ARBA" id="ARBA00022525"/>
    </source>
</evidence>